<dbReference type="PANTHER" id="PTHR45625">
    <property type="entry name" value="PEPTIDYL-PROLYL CIS-TRANS ISOMERASE-RELATED"/>
    <property type="match status" value="1"/>
</dbReference>
<reference evidence="5" key="2">
    <citation type="submission" date="2020-09" db="EMBL/GenBank/DDBJ databases">
        <authorList>
            <person name="Sun Q."/>
            <person name="Zhou Y."/>
        </authorList>
    </citation>
    <scope>NUCLEOTIDE SEQUENCE</scope>
    <source>
        <strain evidence="5">CGMCC 1.16067</strain>
    </source>
</reference>
<dbReference type="Gene3D" id="2.40.100.10">
    <property type="entry name" value="Cyclophilin-like"/>
    <property type="match status" value="1"/>
</dbReference>
<dbReference type="Proteomes" id="UP000649179">
    <property type="component" value="Unassembled WGS sequence"/>
</dbReference>
<comment type="caution">
    <text evidence="5">The sequence shown here is derived from an EMBL/GenBank/DDBJ whole genome shotgun (WGS) entry which is preliminary data.</text>
</comment>
<feature type="region of interest" description="Disordered" evidence="2">
    <location>
        <begin position="25"/>
        <end position="73"/>
    </location>
</feature>
<feature type="compositionally biased region" description="Low complexity" evidence="2">
    <location>
        <begin position="25"/>
        <end position="40"/>
    </location>
</feature>
<feature type="signal peptide" evidence="3">
    <location>
        <begin position="1"/>
        <end position="23"/>
    </location>
</feature>
<dbReference type="InterPro" id="IPR002130">
    <property type="entry name" value="Cyclophilin-type_PPIase_dom"/>
</dbReference>
<dbReference type="RefSeq" id="WP_229660537.1">
    <property type="nucleotide sequence ID" value="NZ_BMKQ01000001.1"/>
</dbReference>
<comment type="function">
    <text evidence="1">PPIases accelerate the folding of proteins. It catalyzes the cis-trans isomerization of proline imidic peptide bonds in oligopeptides.</text>
</comment>
<evidence type="ECO:0000313" key="6">
    <source>
        <dbReference type="Proteomes" id="UP000649179"/>
    </source>
</evidence>
<dbReference type="SUPFAM" id="SSF50891">
    <property type="entry name" value="Cyclophilin-like"/>
    <property type="match status" value="1"/>
</dbReference>
<evidence type="ECO:0000256" key="3">
    <source>
        <dbReference type="SAM" id="SignalP"/>
    </source>
</evidence>
<organism evidence="5 6">
    <name type="scientific">Marmoricola endophyticus</name>
    <dbReference type="NCBI Taxonomy" id="2040280"/>
    <lineage>
        <taxon>Bacteria</taxon>
        <taxon>Bacillati</taxon>
        <taxon>Actinomycetota</taxon>
        <taxon>Actinomycetes</taxon>
        <taxon>Propionibacteriales</taxon>
        <taxon>Nocardioidaceae</taxon>
        <taxon>Marmoricola</taxon>
    </lineage>
</organism>
<gene>
    <name evidence="5" type="ORF">GCM10011519_05250</name>
</gene>
<keyword evidence="6" id="KW-1185">Reference proteome</keyword>
<dbReference type="EMBL" id="BMKQ01000001">
    <property type="protein sequence ID" value="GGF34756.1"/>
    <property type="molecule type" value="Genomic_DNA"/>
</dbReference>
<keyword evidence="3" id="KW-0732">Signal</keyword>
<protein>
    <recommendedName>
        <fullName evidence="4">PPIase cyclophilin-type domain-containing protein</fullName>
    </recommendedName>
</protein>
<dbReference type="PROSITE" id="PS51257">
    <property type="entry name" value="PROKAR_LIPOPROTEIN"/>
    <property type="match status" value="1"/>
</dbReference>
<accession>A0A917BD37</accession>
<dbReference type="InterPro" id="IPR029000">
    <property type="entry name" value="Cyclophilin-like_dom_sf"/>
</dbReference>
<dbReference type="GO" id="GO:0003755">
    <property type="term" value="F:peptidyl-prolyl cis-trans isomerase activity"/>
    <property type="evidence" value="ECO:0007669"/>
    <property type="project" value="InterPro"/>
</dbReference>
<dbReference type="InterPro" id="IPR044666">
    <property type="entry name" value="Cyclophilin_A-like"/>
</dbReference>
<dbReference type="PANTHER" id="PTHR45625:SF3">
    <property type="entry name" value="PEPTIDYL-PROLYL CIS-TRANS ISOMERASE B-RELATED"/>
    <property type="match status" value="1"/>
</dbReference>
<evidence type="ECO:0000259" key="4">
    <source>
        <dbReference type="PROSITE" id="PS50072"/>
    </source>
</evidence>
<sequence>MTVKTVPALALALAAAMLSTACSSEQSDAGSAPSSSSASPGKGGCAYVDSGQEAAKPVQKPPAEPTEKGDVPVDIATNFGDLSATLDGKTAPCAVNSFLSLARQGWYDDTSCHRITSDSRGFHVLQCGDPTGTGTGDPGYRFAEEVDADTSYEPGTIAMAKTTQPDTTGAQLFIVYDTTQLPAQYTVLGTLTPAGLAVAKKAAAAAVKGKPDGYDGPPATAVTVTGVTRG</sequence>
<feature type="domain" description="PPIase cyclophilin-type" evidence="4">
    <location>
        <begin position="80"/>
        <end position="229"/>
    </location>
</feature>
<reference evidence="5" key="1">
    <citation type="journal article" date="2014" name="Int. J. Syst. Evol. Microbiol.">
        <title>Complete genome sequence of Corynebacterium casei LMG S-19264T (=DSM 44701T), isolated from a smear-ripened cheese.</title>
        <authorList>
            <consortium name="US DOE Joint Genome Institute (JGI-PGF)"/>
            <person name="Walter F."/>
            <person name="Albersmeier A."/>
            <person name="Kalinowski J."/>
            <person name="Ruckert C."/>
        </authorList>
    </citation>
    <scope>NUCLEOTIDE SEQUENCE</scope>
    <source>
        <strain evidence="5">CGMCC 1.16067</strain>
    </source>
</reference>
<dbReference type="Pfam" id="PF00160">
    <property type="entry name" value="Pro_isomerase"/>
    <property type="match status" value="1"/>
</dbReference>
<proteinExistence type="predicted"/>
<dbReference type="PROSITE" id="PS50072">
    <property type="entry name" value="CSA_PPIASE_2"/>
    <property type="match status" value="1"/>
</dbReference>
<evidence type="ECO:0000313" key="5">
    <source>
        <dbReference type="EMBL" id="GGF34756.1"/>
    </source>
</evidence>
<evidence type="ECO:0000256" key="1">
    <source>
        <dbReference type="ARBA" id="ARBA00002388"/>
    </source>
</evidence>
<feature type="chain" id="PRO_5038428333" description="PPIase cyclophilin-type domain-containing protein" evidence="3">
    <location>
        <begin position="24"/>
        <end position="230"/>
    </location>
</feature>
<dbReference type="AlphaFoldDB" id="A0A917BD37"/>
<name>A0A917BD37_9ACTN</name>
<evidence type="ECO:0000256" key="2">
    <source>
        <dbReference type="SAM" id="MobiDB-lite"/>
    </source>
</evidence>